<dbReference type="InterPro" id="IPR008962">
    <property type="entry name" value="PapD-like_sf"/>
</dbReference>
<dbReference type="InterPro" id="IPR016147">
    <property type="entry name" value="Pili_assmbl_chaperone_N"/>
</dbReference>
<keyword evidence="5" id="KW-0574">Periplasm</keyword>
<dbReference type="Pfam" id="PF02753">
    <property type="entry name" value="PapD_C"/>
    <property type="match status" value="1"/>
</dbReference>
<dbReference type="InterPro" id="IPR018046">
    <property type="entry name" value="Pili_assmbl_chaperone_CS"/>
</dbReference>
<feature type="domain" description="Pili assembly chaperone N-terminal" evidence="8">
    <location>
        <begin position="27"/>
        <end position="146"/>
    </location>
</feature>
<dbReference type="OrthoDB" id="6464870at2"/>
<dbReference type="PANTHER" id="PTHR30251">
    <property type="entry name" value="PILUS ASSEMBLY CHAPERONE"/>
    <property type="match status" value="1"/>
</dbReference>
<evidence type="ECO:0000256" key="5">
    <source>
        <dbReference type="ARBA" id="ARBA00022764"/>
    </source>
</evidence>
<evidence type="ECO:0000256" key="7">
    <source>
        <dbReference type="RuleBase" id="RU003918"/>
    </source>
</evidence>
<dbReference type="PROSITE" id="PS00635">
    <property type="entry name" value="PILI_CHAPERONE"/>
    <property type="match status" value="1"/>
</dbReference>
<dbReference type="InterPro" id="IPR013783">
    <property type="entry name" value="Ig-like_fold"/>
</dbReference>
<sequence>MILKNKIISTIVLIVGVISVSLSVQAGVSLGTTRVIFPIDKEQVILPISTSLDEDAYLIQSWVENKDGGKSEQFMITPPLFMMQGKKENNLLILDKKNTQLPTDRESLFWVNVKSIPASDKKDADKNILQFSITNRIKMFYRPEGLLKSLEEAPSKLEFTLSNDKLIIKNPSSVFVTLVQLKLNNDELMNIMVAPFGETNVPIKATSKVSNEISYETINDYGSMTPRITKKI</sequence>
<keyword evidence="3" id="KW-1029">Fimbrium biogenesis</keyword>
<comment type="subcellular location">
    <subcellularLocation>
        <location evidence="1 7">Periplasm</location>
    </subcellularLocation>
</comment>
<evidence type="ECO:0000256" key="4">
    <source>
        <dbReference type="ARBA" id="ARBA00022729"/>
    </source>
</evidence>
<gene>
    <name evidence="10" type="ORF">M983_0982</name>
</gene>
<dbReference type="FunFam" id="2.60.40.10:FF:000458">
    <property type="entry name" value="Molecular chaperone FimC"/>
    <property type="match status" value="1"/>
</dbReference>
<protein>
    <submittedName>
        <fullName evidence="10">FimC family chaperone</fullName>
    </submittedName>
</protein>
<dbReference type="InterPro" id="IPR016148">
    <property type="entry name" value="Pili_assmbl_chaperone_C"/>
</dbReference>
<keyword evidence="6 7" id="KW-0143">Chaperone</keyword>
<feature type="domain" description="Pili assembly chaperone C-terminal" evidence="9">
    <location>
        <begin position="168"/>
        <end position="223"/>
    </location>
</feature>
<keyword evidence="4" id="KW-0732">Signal</keyword>
<dbReference type="InterPro" id="IPR036316">
    <property type="entry name" value="Pili_assmbl_chap_C_dom_sf"/>
</dbReference>
<reference evidence="10 11" key="1">
    <citation type="submission" date="2016-04" db="EMBL/GenBank/DDBJ databases">
        <title>ATOL: Assembling a taxonomically balanced genome-scale reconstruction of the evolutionary history of the Enterobacteriaceae.</title>
        <authorList>
            <person name="Plunkett G.III."/>
            <person name="Neeno-Eckwall E.C."/>
            <person name="Glasner J.D."/>
            <person name="Perna N.T."/>
        </authorList>
    </citation>
    <scope>NUCLEOTIDE SEQUENCE [LARGE SCALE GENOMIC DNA]</scope>
    <source>
        <strain evidence="10 11">ATCC 19692</strain>
    </source>
</reference>
<dbReference type="AlphaFoldDB" id="A0A198GCC9"/>
<name>A0A198GCC9_9GAMM</name>
<keyword evidence="11" id="KW-1185">Reference proteome</keyword>
<comment type="similarity">
    <text evidence="2 7">Belongs to the periplasmic pilus chaperone family.</text>
</comment>
<dbReference type="PANTHER" id="PTHR30251:SF11">
    <property type="entry name" value="CHAPERONE PROTEIN FIMC-RELATED"/>
    <property type="match status" value="1"/>
</dbReference>
<dbReference type="Pfam" id="PF00345">
    <property type="entry name" value="PapD_N"/>
    <property type="match status" value="1"/>
</dbReference>
<evidence type="ECO:0000313" key="10">
    <source>
        <dbReference type="EMBL" id="OAT34748.1"/>
    </source>
</evidence>
<evidence type="ECO:0000256" key="3">
    <source>
        <dbReference type="ARBA" id="ARBA00022558"/>
    </source>
</evidence>
<comment type="caution">
    <text evidence="10">The sequence shown here is derived from an EMBL/GenBank/DDBJ whole genome shotgun (WGS) entry which is preliminary data.</text>
</comment>
<dbReference type="Gene3D" id="2.60.40.10">
    <property type="entry name" value="Immunoglobulins"/>
    <property type="match status" value="2"/>
</dbReference>
<dbReference type="Proteomes" id="UP000094023">
    <property type="component" value="Unassembled WGS sequence"/>
</dbReference>
<proteinExistence type="inferred from homology"/>
<dbReference type="PRINTS" id="PR00969">
    <property type="entry name" value="CHAPERONPILI"/>
</dbReference>
<dbReference type="PATRIC" id="fig|1354337.4.peg.1001"/>
<evidence type="ECO:0000313" key="11">
    <source>
        <dbReference type="Proteomes" id="UP000094023"/>
    </source>
</evidence>
<accession>A0A198GCC9</accession>
<dbReference type="RefSeq" id="WP_066747931.1">
    <property type="nucleotide sequence ID" value="NZ_LXEN01000041.1"/>
</dbReference>
<evidence type="ECO:0000256" key="6">
    <source>
        <dbReference type="ARBA" id="ARBA00023186"/>
    </source>
</evidence>
<evidence type="ECO:0000259" key="8">
    <source>
        <dbReference type="Pfam" id="PF00345"/>
    </source>
</evidence>
<dbReference type="InterPro" id="IPR050643">
    <property type="entry name" value="Periplasmic_pilus_chap"/>
</dbReference>
<evidence type="ECO:0000256" key="2">
    <source>
        <dbReference type="ARBA" id="ARBA00007399"/>
    </source>
</evidence>
<organism evidence="10 11">
    <name type="scientific">Proteus myxofaciens ATCC 19692</name>
    <dbReference type="NCBI Taxonomy" id="1354337"/>
    <lineage>
        <taxon>Bacteria</taxon>
        <taxon>Pseudomonadati</taxon>
        <taxon>Pseudomonadota</taxon>
        <taxon>Gammaproteobacteria</taxon>
        <taxon>Enterobacterales</taxon>
        <taxon>Morganellaceae</taxon>
        <taxon>Proteus</taxon>
    </lineage>
</organism>
<evidence type="ECO:0000256" key="1">
    <source>
        <dbReference type="ARBA" id="ARBA00004418"/>
    </source>
</evidence>
<dbReference type="InterPro" id="IPR001829">
    <property type="entry name" value="Pili_assmbl_chaperone_bac"/>
</dbReference>
<dbReference type="SUPFAM" id="SSF49354">
    <property type="entry name" value="PapD-like"/>
    <property type="match status" value="1"/>
</dbReference>
<evidence type="ECO:0000259" key="9">
    <source>
        <dbReference type="Pfam" id="PF02753"/>
    </source>
</evidence>
<dbReference type="GO" id="GO:0071555">
    <property type="term" value="P:cell wall organization"/>
    <property type="evidence" value="ECO:0007669"/>
    <property type="project" value="InterPro"/>
</dbReference>
<dbReference type="GO" id="GO:0030288">
    <property type="term" value="C:outer membrane-bounded periplasmic space"/>
    <property type="evidence" value="ECO:0007669"/>
    <property type="project" value="InterPro"/>
</dbReference>
<dbReference type="SUPFAM" id="SSF49584">
    <property type="entry name" value="Periplasmic chaperone C-domain"/>
    <property type="match status" value="1"/>
</dbReference>
<dbReference type="EMBL" id="LXEN01000041">
    <property type="protein sequence ID" value="OAT34748.1"/>
    <property type="molecule type" value="Genomic_DNA"/>
</dbReference>
<dbReference type="STRING" id="1354337.M983_0982"/>